<feature type="domain" description="FAD-binding PCMH-type" evidence="3">
    <location>
        <begin position="1"/>
        <end position="178"/>
    </location>
</feature>
<evidence type="ECO:0000313" key="5">
    <source>
        <dbReference type="Proteomes" id="UP000199208"/>
    </source>
</evidence>
<dbReference type="InterPro" id="IPR051312">
    <property type="entry name" value="Diverse_Substr_Oxidored"/>
</dbReference>
<dbReference type="InterPro" id="IPR002346">
    <property type="entry name" value="Mopterin_DH_FAD-bd"/>
</dbReference>
<organism evidence="4 5">
    <name type="scientific">Acidaminobacter hydrogenoformans DSM 2784</name>
    <dbReference type="NCBI Taxonomy" id="1120920"/>
    <lineage>
        <taxon>Bacteria</taxon>
        <taxon>Bacillati</taxon>
        <taxon>Bacillota</taxon>
        <taxon>Clostridia</taxon>
        <taxon>Peptostreptococcales</taxon>
        <taxon>Acidaminobacteraceae</taxon>
        <taxon>Acidaminobacter</taxon>
    </lineage>
</organism>
<dbReference type="RefSeq" id="WP_092592189.1">
    <property type="nucleotide sequence ID" value="NZ_FMWL01000016.1"/>
</dbReference>
<dbReference type="GO" id="GO:0071949">
    <property type="term" value="F:FAD binding"/>
    <property type="evidence" value="ECO:0007669"/>
    <property type="project" value="InterPro"/>
</dbReference>
<dbReference type="InterPro" id="IPR016169">
    <property type="entry name" value="FAD-bd_PCMH_sub2"/>
</dbReference>
<dbReference type="SUPFAM" id="SSF55447">
    <property type="entry name" value="CO dehydrogenase flavoprotein C-terminal domain-like"/>
    <property type="match status" value="1"/>
</dbReference>
<sequence length="291" mass="32054">MISSDFYAPNNLKSLAEALKVKRERHDVYIVAGGTDFSIFRKKQHLMDFSVIDLTQIEEMKEITLKEDFIEVGAGVTMTNAEKSPILKRHTRALTDAAGWMGSTQIRNRATIGGNMANAAQCADTVTASCVLNATVVLMNAHGQLKEIPLEAFILGIGETALEADEALIRIRYPLVGRNVYSGFSKVGSRKNMSISKLNLAIRVEFSDQHVENATFCFGSIGSKSILSKAMSEHCSGRLWNETLLSELLELGSLQVDEAIPGRDSRHYKRVAVKGLISDVFQEISVQRMGL</sequence>
<dbReference type="OrthoDB" id="9789842at2"/>
<dbReference type="PANTHER" id="PTHR42659">
    <property type="entry name" value="XANTHINE DEHYDROGENASE SUBUNIT C-RELATED"/>
    <property type="match status" value="1"/>
</dbReference>
<dbReference type="InterPro" id="IPR036683">
    <property type="entry name" value="CO_DH_flav_C_dom_sf"/>
</dbReference>
<keyword evidence="5" id="KW-1185">Reference proteome</keyword>
<dbReference type="Proteomes" id="UP000199208">
    <property type="component" value="Unassembled WGS sequence"/>
</dbReference>
<dbReference type="AlphaFoldDB" id="A0A1G5S5E9"/>
<dbReference type="Gene3D" id="3.30.390.50">
    <property type="entry name" value="CO dehydrogenase flavoprotein, C-terminal domain"/>
    <property type="match status" value="1"/>
</dbReference>
<dbReference type="SMART" id="SM01092">
    <property type="entry name" value="CO_deh_flav_C"/>
    <property type="match status" value="1"/>
</dbReference>
<dbReference type="EMBL" id="FMWL01000016">
    <property type="protein sequence ID" value="SCZ81080.1"/>
    <property type="molecule type" value="Genomic_DNA"/>
</dbReference>
<accession>A0A1G5S5E9</accession>
<dbReference type="InterPro" id="IPR016166">
    <property type="entry name" value="FAD-bd_PCMH"/>
</dbReference>
<dbReference type="Pfam" id="PF00941">
    <property type="entry name" value="FAD_binding_5"/>
    <property type="match status" value="1"/>
</dbReference>
<dbReference type="InterPro" id="IPR005107">
    <property type="entry name" value="CO_DH_flav_C"/>
</dbReference>
<dbReference type="PROSITE" id="PS51387">
    <property type="entry name" value="FAD_PCMH"/>
    <property type="match status" value="1"/>
</dbReference>
<evidence type="ECO:0000256" key="2">
    <source>
        <dbReference type="ARBA" id="ARBA00023002"/>
    </source>
</evidence>
<dbReference type="Pfam" id="PF03450">
    <property type="entry name" value="CO_deh_flav_C"/>
    <property type="match status" value="1"/>
</dbReference>
<evidence type="ECO:0000313" key="4">
    <source>
        <dbReference type="EMBL" id="SCZ81080.1"/>
    </source>
</evidence>
<proteinExistence type="predicted"/>
<dbReference type="STRING" id="1120920.SAMN03080599_02597"/>
<evidence type="ECO:0000256" key="1">
    <source>
        <dbReference type="ARBA" id="ARBA00022630"/>
    </source>
</evidence>
<reference evidence="4 5" key="1">
    <citation type="submission" date="2016-10" db="EMBL/GenBank/DDBJ databases">
        <authorList>
            <person name="de Groot N.N."/>
        </authorList>
    </citation>
    <scope>NUCLEOTIDE SEQUENCE [LARGE SCALE GENOMIC DNA]</scope>
    <source>
        <strain evidence="4 5">DSM 2784</strain>
    </source>
</reference>
<keyword evidence="2" id="KW-0560">Oxidoreductase</keyword>
<protein>
    <submittedName>
        <fullName evidence="4">Carbon-monoxide dehydrogenase medium subunit</fullName>
    </submittedName>
</protein>
<keyword evidence="1" id="KW-0285">Flavoprotein</keyword>
<evidence type="ECO:0000259" key="3">
    <source>
        <dbReference type="PROSITE" id="PS51387"/>
    </source>
</evidence>
<dbReference type="InterPro" id="IPR036318">
    <property type="entry name" value="FAD-bd_PCMH-like_sf"/>
</dbReference>
<dbReference type="Gene3D" id="3.30.465.10">
    <property type="match status" value="1"/>
</dbReference>
<dbReference type="SUPFAM" id="SSF56176">
    <property type="entry name" value="FAD-binding/transporter-associated domain-like"/>
    <property type="match status" value="1"/>
</dbReference>
<dbReference type="GO" id="GO:0016491">
    <property type="term" value="F:oxidoreductase activity"/>
    <property type="evidence" value="ECO:0007669"/>
    <property type="project" value="UniProtKB-KW"/>
</dbReference>
<name>A0A1G5S5E9_9FIRM</name>
<gene>
    <name evidence="4" type="ORF">SAMN03080599_02597</name>
</gene>
<dbReference type="PANTHER" id="PTHR42659:SF9">
    <property type="entry name" value="XANTHINE DEHYDROGENASE FAD-BINDING SUBUNIT XDHB-RELATED"/>
    <property type="match status" value="1"/>
</dbReference>